<evidence type="ECO:0000313" key="3">
    <source>
        <dbReference type="EMBL" id="PNF29019.1"/>
    </source>
</evidence>
<protein>
    <recommendedName>
        <fullName evidence="2">PiggyBac transposable element-derived protein domain-containing protein</fullName>
    </recommendedName>
</protein>
<sequence>MEEAEIERQLINDTDSDCGTNDSESGEEARGSETAVDEDQSSSLATWGPPDQHGTRGVNNYSGAAVGLNINEAPRVNKDSTPFCVLKKGHDIRDRLKDYWSTVEQFATPFYFNTMKRDRFPHILCFIHFADNNTESDTNADSYDRLWKIRNIFDGYGDKADRMANSYSISRRTWKWTNKLFFHLLALTILNSFILLSSCGAKLSHREFRLALVRNMLEHAVRGPLRPQRFMGRLPAVSSAISRLEKATRHHWPTSVIRT</sequence>
<dbReference type="Proteomes" id="UP000235965">
    <property type="component" value="Unassembled WGS sequence"/>
</dbReference>
<dbReference type="OrthoDB" id="8057954at2759"/>
<gene>
    <name evidence="3" type="ORF">B7P43_G14611</name>
</gene>
<evidence type="ECO:0000256" key="1">
    <source>
        <dbReference type="SAM" id="MobiDB-lite"/>
    </source>
</evidence>
<comment type="caution">
    <text evidence="3">The sequence shown here is derived from an EMBL/GenBank/DDBJ whole genome shotgun (WGS) entry which is preliminary data.</text>
</comment>
<dbReference type="PANTHER" id="PTHR46599">
    <property type="entry name" value="PIGGYBAC TRANSPOSABLE ELEMENT-DERIVED PROTEIN 4"/>
    <property type="match status" value="1"/>
</dbReference>
<dbReference type="AlphaFoldDB" id="A0A2J7QKC1"/>
<feature type="compositionally biased region" description="Polar residues" evidence="1">
    <location>
        <begin position="11"/>
        <end position="23"/>
    </location>
</feature>
<accession>A0A2J7QKC1</accession>
<feature type="region of interest" description="Disordered" evidence="1">
    <location>
        <begin position="1"/>
        <end position="60"/>
    </location>
</feature>
<dbReference type="InterPro" id="IPR029526">
    <property type="entry name" value="PGBD"/>
</dbReference>
<feature type="compositionally biased region" description="Basic and acidic residues" evidence="1">
    <location>
        <begin position="1"/>
        <end position="10"/>
    </location>
</feature>
<dbReference type="PANTHER" id="PTHR46599:SF3">
    <property type="entry name" value="PIGGYBAC TRANSPOSABLE ELEMENT-DERIVED PROTEIN 4"/>
    <property type="match status" value="1"/>
</dbReference>
<evidence type="ECO:0000259" key="2">
    <source>
        <dbReference type="Pfam" id="PF13843"/>
    </source>
</evidence>
<name>A0A2J7QKC1_9NEOP</name>
<reference evidence="3 4" key="1">
    <citation type="submission" date="2017-12" db="EMBL/GenBank/DDBJ databases">
        <title>Hemimetabolous genomes reveal molecular basis of termite eusociality.</title>
        <authorList>
            <person name="Harrison M.C."/>
            <person name="Jongepier E."/>
            <person name="Robertson H.M."/>
            <person name="Arning N."/>
            <person name="Bitard-Feildel T."/>
            <person name="Chao H."/>
            <person name="Childers C.P."/>
            <person name="Dinh H."/>
            <person name="Doddapaneni H."/>
            <person name="Dugan S."/>
            <person name="Gowin J."/>
            <person name="Greiner C."/>
            <person name="Han Y."/>
            <person name="Hu H."/>
            <person name="Hughes D.S.T."/>
            <person name="Huylmans A.-K."/>
            <person name="Kemena C."/>
            <person name="Kremer L.P.M."/>
            <person name="Lee S.L."/>
            <person name="Lopez-Ezquerra A."/>
            <person name="Mallet L."/>
            <person name="Monroy-Kuhn J.M."/>
            <person name="Moser A."/>
            <person name="Murali S.C."/>
            <person name="Muzny D.M."/>
            <person name="Otani S."/>
            <person name="Piulachs M.-D."/>
            <person name="Poelchau M."/>
            <person name="Qu J."/>
            <person name="Schaub F."/>
            <person name="Wada-Katsumata A."/>
            <person name="Worley K.C."/>
            <person name="Xie Q."/>
            <person name="Ylla G."/>
            <person name="Poulsen M."/>
            <person name="Gibbs R.A."/>
            <person name="Schal C."/>
            <person name="Richards S."/>
            <person name="Belles X."/>
            <person name="Korb J."/>
            <person name="Bornberg-Bauer E."/>
        </authorList>
    </citation>
    <scope>NUCLEOTIDE SEQUENCE [LARGE SCALE GENOMIC DNA]</scope>
    <source>
        <tissue evidence="3">Whole body</tissue>
    </source>
</reference>
<dbReference type="EMBL" id="NEVH01013271">
    <property type="protein sequence ID" value="PNF29019.1"/>
    <property type="molecule type" value="Genomic_DNA"/>
</dbReference>
<feature type="domain" description="PiggyBac transposable element-derived protein" evidence="2">
    <location>
        <begin position="93"/>
        <end position="154"/>
    </location>
</feature>
<dbReference type="Pfam" id="PF13843">
    <property type="entry name" value="DDE_Tnp_1_7"/>
    <property type="match status" value="1"/>
</dbReference>
<organism evidence="3 4">
    <name type="scientific">Cryptotermes secundus</name>
    <dbReference type="NCBI Taxonomy" id="105785"/>
    <lineage>
        <taxon>Eukaryota</taxon>
        <taxon>Metazoa</taxon>
        <taxon>Ecdysozoa</taxon>
        <taxon>Arthropoda</taxon>
        <taxon>Hexapoda</taxon>
        <taxon>Insecta</taxon>
        <taxon>Pterygota</taxon>
        <taxon>Neoptera</taxon>
        <taxon>Polyneoptera</taxon>
        <taxon>Dictyoptera</taxon>
        <taxon>Blattodea</taxon>
        <taxon>Blattoidea</taxon>
        <taxon>Termitoidae</taxon>
        <taxon>Kalotermitidae</taxon>
        <taxon>Cryptotermitinae</taxon>
        <taxon>Cryptotermes</taxon>
    </lineage>
</organism>
<evidence type="ECO:0000313" key="4">
    <source>
        <dbReference type="Proteomes" id="UP000235965"/>
    </source>
</evidence>
<keyword evidence="4" id="KW-1185">Reference proteome</keyword>
<proteinExistence type="predicted"/>
<dbReference type="InParanoid" id="A0A2J7QKC1"/>